<dbReference type="InterPro" id="IPR050708">
    <property type="entry name" value="T6SS_VgrG/RHS"/>
</dbReference>
<dbReference type="EMBL" id="FMCV01000007">
    <property type="protein sequence ID" value="SCF05467.1"/>
    <property type="molecule type" value="Genomic_DNA"/>
</dbReference>
<evidence type="ECO:0000259" key="4">
    <source>
        <dbReference type="Pfam" id="PF25023"/>
    </source>
</evidence>
<feature type="compositionally biased region" description="Low complexity" evidence="2">
    <location>
        <begin position="53"/>
        <end position="66"/>
    </location>
</feature>
<dbReference type="Pfam" id="PF15647">
    <property type="entry name" value="Tox-REase-3"/>
    <property type="match status" value="1"/>
</dbReference>
<gene>
    <name evidence="5" type="ORF">GA0070215_10715</name>
</gene>
<evidence type="ECO:0000313" key="6">
    <source>
        <dbReference type="Proteomes" id="UP000198551"/>
    </source>
</evidence>
<dbReference type="AlphaFoldDB" id="A0A1C4XAP5"/>
<dbReference type="InterPro" id="IPR056823">
    <property type="entry name" value="TEN-like_YD-shell"/>
</dbReference>
<proteinExistence type="predicted"/>
<evidence type="ECO:0000256" key="2">
    <source>
        <dbReference type="SAM" id="MobiDB-lite"/>
    </source>
</evidence>
<dbReference type="PANTHER" id="PTHR32305">
    <property type="match status" value="1"/>
</dbReference>
<dbReference type="NCBIfam" id="TIGR01643">
    <property type="entry name" value="YD_repeat_2x"/>
    <property type="match status" value="1"/>
</dbReference>
<dbReference type="InterPro" id="IPR006530">
    <property type="entry name" value="YD"/>
</dbReference>
<dbReference type="PANTHER" id="PTHR32305:SF15">
    <property type="entry name" value="PROTEIN RHSA-RELATED"/>
    <property type="match status" value="1"/>
</dbReference>
<feature type="region of interest" description="Disordered" evidence="2">
    <location>
        <begin position="45"/>
        <end position="77"/>
    </location>
</feature>
<dbReference type="Gene3D" id="2.180.10.10">
    <property type="entry name" value="RHS repeat-associated core"/>
    <property type="match status" value="1"/>
</dbReference>
<dbReference type="InterPro" id="IPR028905">
    <property type="entry name" value="Tox-REase-3_dom"/>
</dbReference>
<feature type="domain" description="Teneurin-like YD-shell" evidence="4">
    <location>
        <begin position="9"/>
        <end position="272"/>
    </location>
</feature>
<keyword evidence="6" id="KW-1185">Reference proteome</keyword>
<evidence type="ECO:0000256" key="1">
    <source>
        <dbReference type="ARBA" id="ARBA00022737"/>
    </source>
</evidence>
<protein>
    <submittedName>
        <fullName evidence="5">RHS repeat-associated core domain-containing protein</fullName>
    </submittedName>
</protein>
<dbReference type="RefSeq" id="WP_091044880.1">
    <property type="nucleotide sequence ID" value="NZ_FMCV01000007.1"/>
</dbReference>
<organism evidence="5 6">
    <name type="scientific">Micromonospora marina</name>
    <dbReference type="NCBI Taxonomy" id="307120"/>
    <lineage>
        <taxon>Bacteria</taxon>
        <taxon>Bacillati</taxon>
        <taxon>Actinomycetota</taxon>
        <taxon>Actinomycetes</taxon>
        <taxon>Micromonosporales</taxon>
        <taxon>Micromonosporaceae</taxon>
        <taxon>Micromonospora</taxon>
    </lineage>
</organism>
<evidence type="ECO:0000313" key="5">
    <source>
        <dbReference type="EMBL" id="SCF05467.1"/>
    </source>
</evidence>
<dbReference type="Proteomes" id="UP000198551">
    <property type="component" value="Unassembled WGS sequence"/>
</dbReference>
<keyword evidence="1" id="KW-0677">Repeat</keyword>
<feature type="domain" description="Tox-REase-3" evidence="3">
    <location>
        <begin position="459"/>
        <end position="547"/>
    </location>
</feature>
<dbReference type="InterPro" id="IPR022385">
    <property type="entry name" value="Rhs_assc_core"/>
</dbReference>
<evidence type="ECO:0000259" key="3">
    <source>
        <dbReference type="Pfam" id="PF15647"/>
    </source>
</evidence>
<sequence length="564" mass="58457">MTTTRGGSTSRAIYSYDDVGQVTRVCRPAAGTTCAATDPQTSYGYDHNGNRMSKVTTQSGSTSTTSYAYDDDDRPTGRTVNGATTTLTYNANGALATEAGPAGTTTYGYGLDANLRRVQPPTGPAVGYDYDEDGNRIGRTVNASTDATWTVDTLGLPTRVEEKNGSGTLTHKWWEEPQGQLGSAFADTVAATPAWLLDDYQGSVTDLATATALTGSATIDPFGEVVTSSGTYANNPLRFHGQYLDQKNGLYDVRARDYDAGSGRFTTPDPVPQALGTSFTQTYHYGYNQPTVLTDPTGQCAIVCTAIIGGIVGGAVGGVDCWISGDDRNTCIKKVVVGAAAGALTGATMGVAGGAGTGLYGGLAAGSQSGVRQVATSAVVGGSGSALYGSGVAAWTGQPYSYGDAGHDFLWGAAFGGVGGYPGSRAGGLLNGAQCPGIPSGGFPKRAYVGRTPTELIDVNVNDPAAIALAARIGGRPSVKFDPRGREFDAVSHRYVAQSKPANYKMGSDFRNQAKATFEKAIETGRVPYFHFEGPPAGGVIRKLHEYGVRYGIEPVIDTRPLGG</sequence>
<accession>A0A1C4XAP5</accession>
<dbReference type="Pfam" id="PF25023">
    <property type="entry name" value="TEN_YD-shell"/>
    <property type="match status" value="1"/>
</dbReference>
<name>A0A1C4XAP5_9ACTN</name>
<dbReference type="NCBIfam" id="TIGR03696">
    <property type="entry name" value="Rhs_assc_core"/>
    <property type="match status" value="1"/>
</dbReference>
<reference evidence="6" key="1">
    <citation type="submission" date="2016-06" db="EMBL/GenBank/DDBJ databases">
        <authorList>
            <person name="Varghese N."/>
        </authorList>
    </citation>
    <scope>NUCLEOTIDE SEQUENCE [LARGE SCALE GENOMIC DNA]</scope>
    <source>
        <strain evidence="6">DSM 45555</strain>
    </source>
</reference>